<organism evidence="2 3">
    <name type="scientific">Marinobacterium lutimaris</name>
    <dbReference type="NCBI Taxonomy" id="568106"/>
    <lineage>
        <taxon>Bacteria</taxon>
        <taxon>Pseudomonadati</taxon>
        <taxon>Pseudomonadota</taxon>
        <taxon>Gammaproteobacteria</taxon>
        <taxon>Oceanospirillales</taxon>
        <taxon>Oceanospirillaceae</taxon>
        <taxon>Marinobacterium</taxon>
    </lineage>
</organism>
<dbReference type="SUPFAM" id="SSF53756">
    <property type="entry name" value="UDP-Glycosyltransferase/glycogen phosphorylase"/>
    <property type="match status" value="1"/>
</dbReference>
<dbReference type="Pfam" id="PF04101">
    <property type="entry name" value="Glyco_tran_28_C"/>
    <property type="match status" value="1"/>
</dbReference>
<dbReference type="Gene3D" id="3.40.50.2000">
    <property type="entry name" value="Glycogen Phosphorylase B"/>
    <property type="match status" value="1"/>
</dbReference>
<reference evidence="2 3" key="1">
    <citation type="submission" date="2016-10" db="EMBL/GenBank/DDBJ databases">
        <authorList>
            <person name="de Groot N.N."/>
        </authorList>
    </citation>
    <scope>NUCLEOTIDE SEQUENCE [LARGE SCALE GENOMIC DNA]</scope>
    <source>
        <strain evidence="2 3">DSM 22012</strain>
    </source>
</reference>
<keyword evidence="2" id="KW-0808">Transferase</keyword>
<dbReference type="RefSeq" id="WP_104005239.1">
    <property type="nucleotide sequence ID" value="NZ_FNVQ01000005.1"/>
</dbReference>
<dbReference type="Proteomes" id="UP000236745">
    <property type="component" value="Unassembled WGS sequence"/>
</dbReference>
<proteinExistence type="predicted"/>
<gene>
    <name evidence="2" type="ORF">SAMN05444390_105141</name>
</gene>
<sequence length="402" mass="45035">MSQPESRTPRRILMYSHDTFGLGHLRRCRAIAHAIVDRYKSATVLILTGSPIIGSFSFKARVDFVRIPGVIKLHNGDYTSLSLLQDLSNTLALRESIIRHTAEVFDPELFIVDKEPLGLKGEIEPTLEMLKEKGVPAVLGLRDVLDTPELLAPEWEQKKAIEAIERYYSRIWVYGDRSMGNPLETIPGQARIESKMLYTGYLRRSLPSTYTSLNLEQVQRPYILVTPGGGGDGIEMVDQVLRVYESDRKMPLNLLIVMGPFMPSETQEAFQHRAAQLEQVGIITFDNCMEALLQDASGVVAMGGYNTFCEILSFDKQSVLLPRKVPRQEQWLRAKKAEALGLTSCLDPDSPDLEQELQSALSQLHLKQPPSGQMPPNFMSGLETICLDLQELMDVEDEVACG</sequence>
<dbReference type="GO" id="GO:0016758">
    <property type="term" value="F:hexosyltransferase activity"/>
    <property type="evidence" value="ECO:0007669"/>
    <property type="project" value="InterPro"/>
</dbReference>
<accession>A0A1H6D7C3</accession>
<keyword evidence="3" id="KW-1185">Reference proteome</keyword>
<dbReference type="OrthoDB" id="9802126at2"/>
<feature type="domain" description="Glycosyl transferase family 28 C-terminal" evidence="1">
    <location>
        <begin position="229"/>
        <end position="369"/>
    </location>
</feature>
<dbReference type="PANTHER" id="PTHR21015:SF28">
    <property type="entry name" value="SLL1722 PROTEIN"/>
    <property type="match status" value="1"/>
</dbReference>
<name>A0A1H6D7C3_9GAMM</name>
<evidence type="ECO:0000259" key="1">
    <source>
        <dbReference type="Pfam" id="PF04101"/>
    </source>
</evidence>
<dbReference type="EMBL" id="FNVQ01000005">
    <property type="protein sequence ID" value="SEG81161.1"/>
    <property type="molecule type" value="Genomic_DNA"/>
</dbReference>
<evidence type="ECO:0000313" key="2">
    <source>
        <dbReference type="EMBL" id="SEG81161.1"/>
    </source>
</evidence>
<protein>
    <submittedName>
        <fullName evidence="2">Predicted glycosyl transferase</fullName>
    </submittedName>
</protein>
<dbReference type="InterPro" id="IPR007235">
    <property type="entry name" value="Glyco_trans_28_C"/>
</dbReference>
<evidence type="ECO:0000313" key="3">
    <source>
        <dbReference type="Proteomes" id="UP000236745"/>
    </source>
</evidence>
<dbReference type="AlphaFoldDB" id="A0A1H6D7C3"/>
<dbReference type="PANTHER" id="PTHR21015">
    <property type="entry name" value="UDP-N-ACETYLGLUCOSAMINE--N-ACETYLMURAMYL-(PENTAPEPTIDE) PYROPHOSPHORYL-UNDECAPRENOL N-ACETYLGLUCOSAMINE TRANSFERASE 1"/>
    <property type="match status" value="1"/>
</dbReference>